<accession>A0A9W6HXR3</accession>
<keyword evidence="3" id="KW-1185">Reference proteome</keyword>
<dbReference type="AlphaFoldDB" id="A0A9W6HXR3"/>
<comment type="caution">
    <text evidence="2">The sequence shown here is derived from an EMBL/GenBank/DDBJ whole genome shotgun (WGS) entry which is preliminary data.</text>
</comment>
<keyword evidence="1" id="KW-0472">Membrane</keyword>
<dbReference type="EMBL" id="BSEV01000001">
    <property type="protein sequence ID" value="GLK07340.1"/>
    <property type="molecule type" value="Genomic_DNA"/>
</dbReference>
<keyword evidence="1" id="KW-0812">Transmembrane</keyword>
<evidence type="ECO:0000313" key="2">
    <source>
        <dbReference type="EMBL" id="GLK07340.1"/>
    </source>
</evidence>
<proteinExistence type="predicted"/>
<dbReference type="Proteomes" id="UP001143474">
    <property type="component" value="Unassembled WGS sequence"/>
</dbReference>
<feature type="transmembrane region" description="Helical" evidence="1">
    <location>
        <begin position="102"/>
        <end position="122"/>
    </location>
</feature>
<evidence type="ECO:0000256" key="1">
    <source>
        <dbReference type="SAM" id="Phobius"/>
    </source>
</evidence>
<organism evidence="2 3">
    <name type="scientific">Streptosporangium carneum</name>
    <dbReference type="NCBI Taxonomy" id="47481"/>
    <lineage>
        <taxon>Bacteria</taxon>
        <taxon>Bacillati</taxon>
        <taxon>Actinomycetota</taxon>
        <taxon>Actinomycetes</taxon>
        <taxon>Streptosporangiales</taxon>
        <taxon>Streptosporangiaceae</taxon>
        <taxon>Streptosporangium</taxon>
    </lineage>
</organism>
<keyword evidence="1" id="KW-1133">Transmembrane helix</keyword>
<protein>
    <submittedName>
        <fullName evidence="2">Uncharacterized protein</fullName>
    </submittedName>
</protein>
<gene>
    <name evidence="2" type="ORF">GCM10017600_07450</name>
</gene>
<sequence>MEWGWATVSPASAVRAAVVVIGAGGAAAEAACTGRTEAVRKAAEAPRIRGKRTECSSGRGWAVWKTVREGERLAAGAEDDAGSVRLSTGIAVVTGGTGRMEVLYFSIALFVAICGCAYRQVLMEMTHSCLPKRSPRKGVVN</sequence>
<reference evidence="2" key="2">
    <citation type="submission" date="2023-01" db="EMBL/GenBank/DDBJ databases">
        <authorList>
            <person name="Sun Q."/>
            <person name="Evtushenko L."/>
        </authorList>
    </citation>
    <scope>NUCLEOTIDE SEQUENCE</scope>
    <source>
        <strain evidence="2">VKM Ac-2007</strain>
    </source>
</reference>
<reference evidence="2" key="1">
    <citation type="journal article" date="2014" name="Int. J. Syst. Evol. Microbiol.">
        <title>Complete genome sequence of Corynebacterium casei LMG S-19264T (=DSM 44701T), isolated from a smear-ripened cheese.</title>
        <authorList>
            <consortium name="US DOE Joint Genome Institute (JGI-PGF)"/>
            <person name="Walter F."/>
            <person name="Albersmeier A."/>
            <person name="Kalinowski J."/>
            <person name="Ruckert C."/>
        </authorList>
    </citation>
    <scope>NUCLEOTIDE SEQUENCE</scope>
    <source>
        <strain evidence="2">VKM Ac-2007</strain>
    </source>
</reference>
<evidence type="ECO:0000313" key="3">
    <source>
        <dbReference type="Proteomes" id="UP001143474"/>
    </source>
</evidence>
<name>A0A9W6HXR3_9ACTN</name>